<protein>
    <submittedName>
        <fullName evidence="3">Uncharacterized protein</fullName>
    </submittedName>
</protein>
<dbReference type="AlphaFoldDB" id="A0A9P7YH08"/>
<feature type="region of interest" description="Disordered" evidence="1">
    <location>
        <begin position="260"/>
        <end position="283"/>
    </location>
</feature>
<reference evidence="3" key="1">
    <citation type="journal article" date="2021" name="IMA Fungus">
        <title>Genomic characterization of three marine fungi, including Emericellopsis atlantica sp. nov. with signatures of a generalist lifestyle and marine biomass degradation.</title>
        <authorList>
            <person name="Hagestad O.C."/>
            <person name="Hou L."/>
            <person name="Andersen J.H."/>
            <person name="Hansen E.H."/>
            <person name="Altermark B."/>
            <person name="Li C."/>
            <person name="Kuhnert E."/>
            <person name="Cox R.J."/>
            <person name="Crous P.W."/>
            <person name="Spatafora J.W."/>
            <person name="Lail K."/>
            <person name="Amirebrahimi M."/>
            <person name="Lipzen A."/>
            <person name="Pangilinan J."/>
            <person name="Andreopoulos W."/>
            <person name="Hayes R.D."/>
            <person name="Ng V."/>
            <person name="Grigoriev I.V."/>
            <person name="Jackson S.A."/>
            <person name="Sutton T.D.S."/>
            <person name="Dobson A.D.W."/>
            <person name="Rama T."/>
        </authorList>
    </citation>
    <scope>NUCLEOTIDE SEQUENCE</scope>
    <source>
        <strain evidence="3">TRa018bII</strain>
    </source>
</reference>
<evidence type="ECO:0000313" key="3">
    <source>
        <dbReference type="EMBL" id="KAG9233614.1"/>
    </source>
</evidence>
<keyword evidence="2" id="KW-0812">Transmembrane</keyword>
<organism evidence="3 4">
    <name type="scientific">Amylocarpus encephaloides</name>
    <dbReference type="NCBI Taxonomy" id="45428"/>
    <lineage>
        <taxon>Eukaryota</taxon>
        <taxon>Fungi</taxon>
        <taxon>Dikarya</taxon>
        <taxon>Ascomycota</taxon>
        <taxon>Pezizomycotina</taxon>
        <taxon>Leotiomycetes</taxon>
        <taxon>Helotiales</taxon>
        <taxon>Helotiales incertae sedis</taxon>
        <taxon>Amylocarpus</taxon>
    </lineage>
</organism>
<sequence>MSSFPSFTHVPPTLTTSFEPASSCSTRLHSVASYAAWFDGSDPQFTSCNPPEWDRKFDRSQVLFSPGVCPSGYRTVESGSSGLTSYASCCMSGYTKRSDQCKSAMSVGQPVVVLSGSSSVSTTTLDPTANAWHYAFVVMWQSSDLSLFSEATRTTSLSISTVVVPTVIYVPVSSDGLSSGAKIGIGISAGAAAVLLATCVFLWLFVLPRRRKQRPEQSEVVVNHGIPELDSSGAVFSGSAGPPKMTSLGQKWQAISPVSPTREVDSKAAAPAYSTELDVQPVSGESELRRLELEEARIAERRRTLLANAGK</sequence>
<keyword evidence="2" id="KW-0472">Membrane</keyword>
<comment type="caution">
    <text evidence="3">The sequence shown here is derived from an EMBL/GenBank/DDBJ whole genome shotgun (WGS) entry which is preliminary data.</text>
</comment>
<dbReference type="OrthoDB" id="4770059at2759"/>
<gene>
    <name evidence="3" type="ORF">BJ875DRAFT_37963</name>
</gene>
<evidence type="ECO:0000256" key="2">
    <source>
        <dbReference type="SAM" id="Phobius"/>
    </source>
</evidence>
<dbReference type="EMBL" id="MU251492">
    <property type="protein sequence ID" value="KAG9233614.1"/>
    <property type="molecule type" value="Genomic_DNA"/>
</dbReference>
<name>A0A9P7YH08_9HELO</name>
<keyword evidence="2" id="KW-1133">Transmembrane helix</keyword>
<keyword evidence="4" id="KW-1185">Reference proteome</keyword>
<dbReference type="Proteomes" id="UP000824998">
    <property type="component" value="Unassembled WGS sequence"/>
</dbReference>
<proteinExistence type="predicted"/>
<evidence type="ECO:0000256" key="1">
    <source>
        <dbReference type="SAM" id="MobiDB-lite"/>
    </source>
</evidence>
<evidence type="ECO:0000313" key="4">
    <source>
        <dbReference type="Proteomes" id="UP000824998"/>
    </source>
</evidence>
<feature type="transmembrane region" description="Helical" evidence="2">
    <location>
        <begin position="183"/>
        <end position="207"/>
    </location>
</feature>
<accession>A0A9P7YH08</accession>